<dbReference type="Pfam" id="PF05347">
    <property type="entry name" value="Complex1_LYR"/>
    <property type="match status" value="1"/>
</dbReference>
<organism evidence="2 3">
    <name type="scientific">Pseudozyma flocculosa PF-1</name>
    <dbReference type="NCBI Taxonomy" id="1277687"/>
    <lineage>
        <taxon>Eukaryota</taxon>
        <taxon>Fungi</taxon>
        <taxon>Dikarya</taxon>
        <taxon>Basidiomycota</taxon>
        <taxon>Ustilaginomycotina</taxon>
        <taxon>Ustilaginomycetes</taxon>
        <taxon>Ustilaginales</taxon>
        <taxon>Ustilaginaceae</taxon>
        <taxon>Pseudozyma</taxon>
    </lineage>
</organism>
<dbReference type="InterPro" id="IPR008011">
    <property type="entry name" value="Complex1_LYR_dom"/>
</dbReference>
<protein>
    <recommendedName>
        <fullName evidence="1">Complex 1 LYR protein domain-containing protein</fullName>
    </recommendedName>
</protein>
<accession>A0A061H9R3</accession>
<proteinExistence type="predicted"/>
<dbReference type="OrthoDB" id="273010at2759"/>
<sequence>MPVRLTAAQKEVLALYRKGLRCIRTKPVETRYNFTLYLRHFFRHPDMGGGLTRRDISAIEYMMRRGRRLVEDTFEPPGIRDVSLPSPTRQQMHDLGLAAWWKGRPRS</sequence>
<gene>
    <name evidence="2" type="ORF">PFL1_03481</name>
</gene>
<dbReference type="AlphaFoldDB" id="A0A061H9R3"/>
<dbReference type="Proteomes" id="UP000053664">
    <property type="component" value="Unassembled WGS sequence"/>
</dbReference>
<reference evidence="2 3" key="1">
    <citation type="journal article" date="2013" name="Plant Cell">
        <title>The transition from a phytopathogenic smut ancestor to an anamorphic biocontrol agent deciphered by comparative whole-genome analysis.</title>
        <authorList>
            <person name="Lefebvre F."/>
            <person name="Joly D.L."/>
            <person name="Labbe C."/>
            <person name="Teichmann B."/>
            <person name="Linning R."/>
            <person name="Belzile F."/>
            <person name="Bakkeren G."/>
            <person name="Belanger R.R."/>
        </authorList>
    </citation>
    <scope>NUCLEOTIDE SEQUENCE [LARGE SCALE GENOMIC DNA]</scope>
    <source>
        <strain evidence="2 3">PF-1</strain>
    </source>
</reference>
<dbReference type="RefSeq" id="XP_007879189.1">
    <property type="nucleotide sequence ID" value="XM_007880998.1"/>
</dbReference>
<name>A0A061H9R3_9BASI</name>
<evidence type="ECO:0000313" key="3">
    <source>
        <dbReference type="Proteomes" id="UP000053664"/>
    </source>
</evidence>
<dbReference type="eggNOG" id="ENOG502SA5Q">
    <property type="taxonomic scope" value="Eukaryota"/>
</dbReference>
<feature type="domain" description="Complex 1 LYR protein" evidence="1">
    <location>
        <begin position="10"/>
        <end position="69"/>
    </location>
</feature>
<dbReference type="GeneID" id="19317591"/>
<dbReference type="KEGG" id="pfp:PFL1_03481"/>
<evidence type="ECO:0000259" key="1">
    <source>
        <dbReference type="Pfam" id="PF05347"/>
    </source>
</evidence>
<evidence type="ECO:0000313" key="2">
    <source>
        <dbReference type="EMBL" id="EPQ29194.1"/>
    </source>
</evidence>
<dbReference type="HOGENOM" id="CLU_154777_1_0_1"/>
<dbReference type="EMBL" id="KE361632">
    <property type="protein sequence ID" value="EPQ29194.1"/>
    <property type="molecule type" value="Genomic_DNA"/>
</dbReference>